<evidence type="ECO:0000313" key="1">
    <source>
        <dbReference type="EMBL" id="KAJ8638376.1"/>
    </source>
</evidence>
<keyword evidence="2" id="KW-1185">Reference proteome</keyword>
<sequence length="282" mass="31564">MEDQYMKLSYRELCIATNEFSLDNLIGVGSLGSVYKGILNKDEKVVAVKVLNLENRGALKSIVAECETLINVQHRNLIKVMTVCSSADFKGNDFKALVFEYLPNGNLDKWLHLEVDGQNHLHKLTFTQRLNIAMEVASALEYLHHHCQTPIAHSDLKPKYGLGGEASTQGDVCSYGILLLEMFIGKRPTDEMFKDGLSLHELAKVAIPSRVTEIVDPKLLLEERSANLNNAINSYYERAKIHECLVSIVRIGVACSIESPGERMEMIDVVKKLQALRDMFVG</sequence>
<dbReference type="Proteomes" id="UP001234297">
    <property type="component" value="Chromosome 3"/>
</dbReference>
<evidence type="ECO:0000313" key="2">
    <source>
        <dbReference type="Proteomes" id="UP001234297"/>
    </source>
</evidence>
<gene>
    <name evidence="1" type="ORF">MRB53_012643</name>
</gene>
<protein>
    <submittedName>
        <fullName evidence="1">Uncharacterized protein</fullName>
    </submittedName>
</protein>
<accession>A0ACC2LZ70</accession>
<comment type="caution">
    <text evidence="1">The sequence shown here is derived from an EMBL/GenBank/DDBJ whole genome shotgun (WGS) entry which is preliminary data.</text>
</comment>
<dbReference type="EMBL" id="CM056811">
    <property type="protein sequence ID" value="KAJ8638376.1"/>
    <property type="molecule type" value="Genomic_DNA"/>
</dbReference>
<organism evidence="1 2">
    <name type="scientific">Persea americana</name>
    <name type="common">Avocado</name>
    <dbReference type="NCBI Taxonomy" id="3435"/>
    <lineage>
        <taxon>Eukaryota</taxon>
        <taxon>Viridiplantae</taxon>
        <taxon>Streptophyta</taxon>
        <taxon>Embryophyta</taxon>
        <taxon>Tracheophyta</taxon>
        <taxon>Spermatophyta</taxon>
        <taxon>Magnoliopsida</taxon>
        <taxon>Magnoliidae</taxon>
        <taxon>Laurales</taxon>
        <taxon>Lauraceae</taxon>
        <taxon>Persea</taxon>
    </lineage>
</organism>
<reference evidence="1 2" key="1">
    <citation type="journal article" date="2022" name="Hortic Res">
        <title>A haplotype resolved chromosomal level avocado genome allows analysis of novel avocado genes.</title>
        <authorList>
            <person name="Nath O."/>
            <person name="Fletcher S.J."/>
            <person name="Hayward A."/>
            <person name="Shaw L.M."/>
            <person name="Masouleh A.K."/>
            <person name="Furtado A."/>
            <person name="Henry R.J."/>
            <person name="Mitter N."/>
        </authorList>
    </citation>
    <scope>NUCLEOTIDE SEQUENCE [LARGE SCALE GENOMIC DNA]</scope>
    <source>
        <strain evidence="2">cv. Hass</strain>
    </source>
</reference>
<name>A0ACC2LZ70_PERAE</name>
<proteinExistence type="predicted"/>